<name>A0A0W0G3V1_MONRR</name>
<evidence type="ECO:0000313" key="3">
    <source>
        <dbReference type="Proteomes" id="UP000054988"/>
    </source>
</evidence>
<feature type="region of interest" description="Disordered" evidence="1">
    <location>
        <begin position="90"/>
        <end position="133"/>
    </location>
</feature>
<feature type="region of interest" description="Disordered" evidence="1">
    <location>
        <begin position="196"/>
        <end position="220"/>
    </location>
</feature>
<organism evidence="2 3">
    <name type="scientific">Moniliophthora roreri</name>
    <name type="common">Frosty pod rot fungus</name>
    <name type="synonym">Monilia roreri</name>
    <dbReference type="NCBI Taxonomy" id="221103"/>
    <lineage>
        <taxon>Eukaryota</taxon>
        <taxon>Fungi</taxon>
        <taxon>Dikarya</taxon>
        <taxon>Basidiomycota</taxon>
        <taxon>Agaricomycotina</taxon>
        <taxon>Agaricomycetes</taxon>
        <taxon>Agaricomycetidae</taxon>
        <taxon>Agaricales</taxon>
        <taxon>Marasmiineae</taxon>
        <taxon>Marasmiaceae</taxon>
        <taxon>Moniliophthora</taxon>
    </lineage>
</organism>
<accession>A0A0W0G3V1</accession>
<dbReference type="Proteomes" id="UP000054988">
    <property type="component" value="Unassembled WGS sequence"/>
</dbReference>
<sequence length="220" mass="24543">MYNEERQTPEHDTSFNGSRSIKTGRIFYTHNSGSYSVIYNGTSLAMNHFEMKNPEPQTPESRGLIGWIKRKISSQEKHPVNGLAQDGRSCLHGSSGPPTMTGTLHRLPAEPQYQDNPEEDLGFNGIPSLPNLNQDASHQLELRDYSSNASYTTHRQPGPPREPFDQQIQAPSHSHSTLDAIPVPALAFNNTLHFVATEKNEEKDDNEDMEDQGDMGTVGR</sequence>
<proteinExistence type="predicted"/>
<evidence type="ECO:0000256" key="1">
    <source>
        <dbReference type="SAM" id="MobiDB-lite"/>
    </source>
</evidence>
<feature type="region of interest" description="Disordered" evidence="1">
    <location>
        <begin position="149"/>
        <end position="182"/>
    </location>
</feature>
<dbReference type="EMBL" id="LATX01001219">
    <property type="protein sequence ID" value="KTB43258.1"/>
    <property type="molecule type" value="Genomic_DNA"/>
</dbReference>
<reference evidence="2 3" key="1">
    <citation type="submission" date="2015-12" db="EMBL/GenBank/DDBJ databases">
        <title>Draft genome sequence of Moniliophthora roreri, the causal agent of frosty pod rot of cacao.</title>
        <authorList>
            <person name="Aime M.C."/>
            <person name="Diaz-Valderrama J.R."/>
            <person name="Kijpornyongpan T."/>
            <person name="Phillips-Mora W."/>
        </authorList>
    </citation>
    <scope>NUCLEOTIDE SEQUENCE [LARGE SCALE GENOMIC DNA]</scope>
    <source>
        <strain evidence="2 3">MCA 2952</strain>
    </source>
</reference>
<dbReference type="AlphaFoldDB" id="A0A0W0G3V1"/>
<feature type="compositionally biased region" description="Polar residues" evidence="1">
    <location>
        <begin position="166"/>
        <end position="177"/>
    </location>
</feature>
<feature type="compositionally biased region" description="Acidic residues" evidence="1">
    <location>
        <begin position="203"/>
        <end position="213"/>
    </location>
</feature>
<gene>
    <name evidence="2" type="ORF">WG66_4166</name>
</gene>
<protein>
    <submittedName>
        <fullName evidence="2">Uncharacterized protein</fullName>
    </submittedName>
</protein>
<comment type="caution">
    <text evidence="2">The sequence shown here is derived from an EMBL/GenBank/DDBJ whole genome shotgun (WGS) entry which is preliminary data.</text>
</comment>
<evidence type="ECO:0000313" key="2">
    <source>
        <dbReference type="EMBL" id="KTB43258.1"/>
    </source>
</evidence>